<evidence type="ECO:0008006" key="3">
    <source>
        <dbReference type="Google" id="ProtNLM"/>
    </source>
</evidence>
<keyword evidence="2" id="KW-1185">Reference proteome</keyword>
<dbReference type="EMBL" id="RJVG01000004">
    <property type="protein sequence ID" value="ROR28618.1"/>
    <property type="molecule type" value="Genomic_DNA"/>
</dbReference>
<comment type="caution">
    <text evidence="1">The sequence shown here is derived from an EMBL/GenBank/DDBJ whole genome shotgun (WGS) entry which is preliminary data.</text>
</comment>
<dbReference type="Proteomes" id="UP000273083">
    <property type="component" value="Unassembled WGS sequence"/>
</dbReference>
<dbReference type="RefSeq" id="WP_123609115.1">
    <property type="nucleotide sequence ID" value="NZ_RJVG01000004.1"/>
</dbReference>
<organism evidence="1 2">
    <name type="scientific">Mobilisporobacter senegalensis</name>
    <dbReference type="NCBI Taxonomy" id="1329262"/>
    <lineage>
        <taxon>Bacteria</taxon>
        <taxon>Bacillati</taxon>
        <taxon>Bacillota</taxon>
        <taxon>Clostridia</taxon>
        <taxon>Lachnospirales</taxon>
        <taxon>Lachnospiraceae</taxon>
        <taxon>Mobilisporobacter</taxon>
    </lineage>
</organism>
<reference evidence="1 2" key="1">
    <citation type="submission" date="2018-11" db="EMBL/GenBank/DDBJ databases">
        <title>Genomic Encyclopedia of Type Strains, Phase IV (KMG-IV): sequencing the most valuable type-strain genomes for metagenomic binning, comparative biology and taxonomic classification.</title>
        <authorList>
            <person name="Goeker M."/>
        </authorList>
    </citation>
    <scope>NUCLEOTIDE SEQUENCE [LARGE SCALE GENOMIC DNA]</scope>
    <source>
        <strain evidence="1 2">DSM 26537</strain>
    </source>
</reference>
<evidence type="ECO:0000313" key="1">
    <source>
        <dbReference type="EMBL" id="ROR28618.1"/>
    </source>
</evidence>
<dbReference type="OrthoDB" id="2003288at2"/>
<gene>
    <name evidence="1" type="ORF">EDD66_104205</name>
</gene>
<sequence length="438" mass="49892">MSKLVVSYDDLDDAIKSAKKTAILLEEYAETLENEVGRNLKTYSGERTNNIEEADYLIQEKLVELRQKEIDFQTLSYNLDTFKTNCRIADNNVKVAIESLSGNFRNTYGIKENIFTNFFCYVGTEITNSNALTRFLKSQHNNMEFDVPDLIEEIKDWYKQGKYLDNDLLWETRKAGDKIKDFIKGQYEGARESIKEGINKGIEEAKAFIPHHVSNDIALNFYDFISMPLFAISQDKSNENYKKNTEYFKENSDKLLVKGKDGKSYIEYQEKKELFSNLNFGWTDVNLAGCGIIATYNAIIGMNSSVSDNLFPDLIKYYERKGIAAKGFLGNNPNAIQQYFNENGYKTKVITTASPNDFNQLGKDYDAIIVTIYNNGDDITEQAHTVAITKYEGKYYSHNLDDIASESLSSHESLTNDNTSGNRKIISAIGISKEPKDE</sequence>
<name>A0A3N1XQS6_9FIRM</name>
<evidence type="ECO:0000313" key="2">
    <source>
        <dbReference type="Proteomes" id="UP000273083"/>
    </source>
</evidence>
<protein>
    <recommendedName>
        <fullName evidence="3">Peptidase C39-like protein</fullName>
    </recommendedName>
</protein>
<dbReference type="AlphaFoldDB" id="A0A3N1XQS6"/>
<proteinExistence type="predicted"/>
<accession>A0A3N1XQS6</accession>